<organism evidence="8 9">
    <name type="scientific">Candidatus Carbonibacillus altaicus</name>
    <dbReference type="NCBI Taxonomy" id="2163959"/>
    <lineage>
        <taxon>Bacteria</taxon>
        <taxon>Bacillati</taxon>
        <taxon>Bacillota</taxon>
        <taxon>Bacilli</taxon>
        <taxon>Bacillales</taxon>
        <taxon>Candidatus Carbonibacillus</taxon>
    </lineage>
</organism>
<dbReference type="PANTHER" id="PTHR35800:SF1">
    <property type="entry name" value="RNA-BINDING PROTEIN KHPB"/>
    <property type="match status" value="1"/>
</dbReference>
<dbReference type="InterPro" id="IPR032782">
    <property type="entry name" value="KhpB_N"/>
</dbReference>
<protein>
    <recommendedName>
        <fullName evidence="6">RNA-binding protein KhpB</fullName>
    </recommendedName>
    <alternativeName>
        <fullName evidence="6">RNA-binding protein EloR</fullName>
    </alternativeName>
</protein>
<dbReference type="PANTHER" id="PTHR35800">
    <property type="entry name" value="PROTEIN JAG"/>
    <property type="match status" value="1"/>
</dbReference>
<gene>
    <name evidence="6" type="primary">khpB</name>
    <name evidence="6" type="synonym">eloR</name>
    <name evidence="8" type="ORF">BSOLF_2736</name>
</gene>
<dbReference type="Gene3D" id="3.30.1370.50">
    <property type="entry name" value="R3H-like domain"/>
    <property type="match status" value="1"/>
</dbReference>
<comment type="domain">
    <text evidence="6">Has an N-terminal Jag-N domain and 2 RNA-binding domains (KH and R3H).</text>
</comment>
<comment type="caution">
    <text evidence="8">The sequence shown here is derived from an EMBL/GenBank/DDBJ whole genome shotgun (WGS) entry which is preliminary data.</text>
</comment>
<dbReference type="NCBIfam" id="NF041568">
    <property type="entry name" value="Jag_EloR"/>
    <property type="match status" value="1"/>
</dbReference>
<dbReference type="Gene3D" id="3.30.30.80">
    <property type="entry name" value="probable RNA-binding protein from clostridium symbiosum atcc 14940"/>
    <property type="match status" value="1"/>
</dbReference>
<dbReference type="GO" id="GO:0005737">
    <property type="term" value="C:cytoplasm"/>
    <property type="evidence" value="ECO:0007669"/>
    <property type="project" value="UniProtKB-SubCell"/>
</dbReference>
<dbReference type="EMBL" id="PEBX01000021">
    <property type="protein sequence ID" value="PTQ56685.1"/>
    <property type="molecule type" value="Genomic_DNA"/>
</dbReference>
<sequence>MMEHDYVFFGKDIRDATEKGLTALNLPQEAVDIEILEEGRRGFLGALGSRPAKVKLTVRAPYALLTFIEAWIKRTGLVLQVEASIRDNTLDLTLEGADAPYLVGKHGNTIRSLRYLFLTVSRQNGWHLELELDVAGYFKRRRGMLIQLAREKAEKVKKTGLSVRLMPMKADERRLVHLALQNDPDVETYSVGVDPARYVVIRKKQARPSSGRKR</sequence>
<keyword evidence="4 6" id="KW-0143">Chaperone</keyword>
<dbReference type="SMART" id="SM01245">
    <property type="entry name" value="Jag_N"/>
    <property type="match status" value="1"/>
</dbReference>
<accession>A0A2R6Y220</accession>
<dbReference type="InterPro" id="IPR036867">
    <property type="entry name" value="R3H_dom_sf"/>
</dbReference>
<dbReference type="InterPro" id="IPR038247">
    <property type="entry name" value="Jag_N_dom_sf"/>
</dbReference>
<comment type="subcellular location">
    <subcellularLocation>
        <location evidence="6">Cytoplasm</location>
    </subcellularLocation>
</comment>
<dbReference type="Gene3D" id="3.30.300.20">
    <property type="match status" value="1"/>
</dbReference>
<dbReference type="HAMAP" id="MF_00867">
    <property type="entry name" value="KhpB"/>
    <property type="match status" value="1"/>
</dbReference>
<comment type="function">
    <text evidence="6">A probable RNA chaperone. Forms a complex with KhpA which binds to cellular RNA and controls its expression. Plays a role in peptidoglycan (PG) homeostasis and cell length regulation.</text>
</comment>
<evidence type="ECO:0000256" key="4">
    <source>
        <dbReference type="ARBA" id="ARBA00023186"/>
    </source>
</evidence>
<evidence type="ECO:0000313" key="9">
    <source>
        <dbReference type="Proteomes" id="UP000244338"/>
    </source>
</evidence>
<reference evidence="9" key="1">
    <citation type="journal article" date="2018" name="Sci. Rep.">
        <title>Lignite coal burning seam in the remote Altai Mountains harbors a hydrogen-driven thermophilic microbial community.</title>
        <authorList>
            <person name="Kadnikov V.V."/>
            <person name="Mardanov A.V."/>
            <person name="Ivasenko D.A."/>
            <person name="Antsiferov D.V."/>
            <person name="Beletsky A.V."/>
            <person name="Karnachuk O.V."/>
            <person name="Ravin N.V."/>
        </authorList>
    </citation>
    <scope>NUCLEOTIDE SEQUENCE [LARGE SCALE GENOMIC DNA]</scope>
</reference>
<dbReference type="GO" id="GO:0071555">
    <property type="term" value="P:cell wall organization"/>
    <property type="evidence" value="ECO:0007669"/>
    <property type="project" value="UniProtKB-KW"/>
</dbReference>
<dbReference type="SUPFAM" id="SSF82708">
    <property type="entry name" value="R3H domain"/>
    <property type="match status" value="1"/>
</dbReference>
<feature type="region of interest" description="Jag_N domain" evidence="6">
    <location>
        <begin position="7"/>
        <end position="57"/>
    </location>
</feature>
<feature type="domain" description="R3H" evidence="7">
    <location>
        <begin position="139"/>
        <end position="205"/>
    </location>
</feature>
<evidence type="ECO:0000259" key="7">
    <source>
        <dbReference type="PROSITE" id="PS51061"/>
    </source>
</evidence>
<proteinExistence type="inferred from homology"/>
<dbReference type="SMART" id="SM00393">
    <property type="entry name" value="R3H"/>
    <property type="match status" value="1"/>
</dbReference>
<keyword evidence="5 6" id="KW-0961">Cell wall biogenesis/degradation</keyword>
<dbReference type="CDD" id="cd02644">
    <property type="entry name" value="R3H_jag"/>
    <property type="match status" value="1"/>
</dbReference>
<keyword evidence="1 6" id="KW-0963">Cytoplasm</keyword>
<dbReference type="GO" id="GO:0003723">
    <property type="term" value="F:RNA binding"/>
    <property type="evidence" value="ECO:0007669"/>
    <property type="project" value="UniProtKB-UniRule"/>
</dbReference>
<evidence type="ECO:0000313" key="8">
    <source>
        <dbReference type="EMBL" id="PTQ56685.1"/>
    </source>
</evidence>
<dbReference type="InterPro" id="IPR039247">
    <property type="entry name" value="KhpB"/>
</dbReference>
<evidence type="ECO:0000256" key="2">
    <source>
        <dbReference type="ARBA" id="ARBA00022884"/>
    </source>
</evidence>
<name>A0A2R6Y220_9BACL</name>
<dbReference type="InterPro" id="IPR001374">
    <property type="entry name" value="R3H_dom"/>
</dbReference>
<comment type="subunit">
    <text evidence="6">Forms a complex with KhpA.</text>
</comment>
<dbReference type="InterPro" id="IPR015946">
    <property type="entry name" value="KH_dom-like_a/b"/>
</dbReference>
<dbReference type="PROSITE" id="PS51061">
    <property type="entry name" value="R3H"/>
    <property type="match status" value="1"/>
</dbReference>
<evidence type="ECO:0000256" key="5">
    <source>
        <dbReference type="ARBA" id="ARBA00023316"/>
    </source>
</evidence>
<dbReference type="GO" id="GO:0008360">
    <property type="term" value="P:regulation of cell shape"/>
    <property type="evidence" value="ECO:0007669"/>
    <property type="project" value="UniProtKB-KW"/>
</dbReference>
<keyword evidence="2 6" id="KW-0694">RNA-binding</keyword>
<dbReference type="Pfam" id="PF01424">
    <property type="entry name" value="R3H"/>
    <property type="match status" value="1"/>
</dbReference>
<dbReference type="AlphaFoldDB" id="A0A2R6Y220"/>
<keyword evidence="3 6" id="KW-0133">Cell shape</keyword>
<comment type="similarity">
    <text evidence="6">Belongs to the KhpB RNA-binding protein family.</text>
</comment>
<evidence type="ECO:0000256" key="1">
    <source>
        <dbReference type="ARBA" id="ARBA00022490"/>
    </source>
</evidence>
<dbReference type="Proteomes" id="UP000244338">
    <property type="component" value="Unassembled WGS sequence"/>
</dbReference>
<evidence type="ECO:0000256" key="6">
    <source>
        <dbReference type="HAMAP-Rule" id="MF_00867"/>
    </source>
</evidence>
<dbReference type="GO" id="GO:0009252">
    <property type="term" value="P:peptidoglycan biosynthetic process"/>
    <property type="evidence" value="ECO:0007669"/>
    <property type="project" value="UniProtKB-UniRule"/>
</dbReference>
<dbReference type="Pfam" id="PF14804">
    <property type="entry name" value="Jag_N"/>
    <property type="match status" value="1"/>
</dbReference>
<dbReference type="InterPro" id="IPR034079">
    <property type="entry name" value="R3H_KhpB"/>
</dbReference>
<evidence type="ECO:0000256" key="3">
    <source>
        <dbReference type="ARBA" id="ARBA00022960"/>
    </source>
</evidence>